<feature type="compositionally biased region" description="Polar residues" evidence="1">
    <location>
        <begin position="17"/>
        <end position="36"/>
    </location>
</feature>
<accession>A0A9N9B7W2</accession>
<gene>
    <name evidence="2" type="ORF">DERYTH_LOCUS5533</name>
</gene>
<feature type="non-terminal residue" evidence="2">
    <location>
        <position position="160"/>
    </location>
</feature>
<dbReference type="EMBL" id="CAJVPY010002322">
    <property type="protein sequence ID" value="CAG8556691.1"/>
    <property type="molecule type" value="Genomic_DNA"/>
</dbReference>
<evidence type="ECO:0000313" key="3">
    <source>
        <dbReference type="Proteomes" id="UP000789405"/>
    </source>
</evidence>
<comment type="caution">
    <text evidence="2">The sequence shown here is derived from an EMBL/GenBank/DDBJ whole genome shotgun (WGS) entry which is preliminary data.</text>
</comment>
<feature type="region of interest" description="Disordered" evidence="1">
    <location>
        <begin position="1"/>
        <end position="64"/>
    </location>
</feature>
<sequence>MPKPSVLKRQQKEKINTAHSIRQAANTIQPKNLTDLSSSEEYESNNSNGDDNSDDDFVDELGNDEDANSIIDRLLAASEASFEKKGRPKLYTGLSARTRQRKKKVLKEAAVGSLKITSFFCTTNTQPRVTDDEEDIEDHGSSEREYDNDDLGNDNESDDS</sequence>
<name>A0A9N9B7W2_9GLOM</name>
<feature type="compositionally biased region" description="Acidic residues" evidence="1">
    <location>
        <begin position="51"/>
        <end position="64"/>
    </location>
</feature>
<dbReference type="Proteomes" id="UP000789405">
    <property type="component" value="Unassembled WGS sequence"/>
</dbReference>
<evidence type="ECO:0000313" key="2">
    <source>
        <dbReference type="EMBL" id="CAG8556691.1"/>
    </source>
</evidence>
<organism evidence="2 3">
    <name type="scientific">Dentiscutata erythropus</name>
    <dbReference type="NCBI Taxonomy" id="1348616"/>
    <lineage>
        <taxon>Eukaryota</taxon>
        <taxon>Fungi</taxon>
        <taxon>Fungi incertae sedis</taxon>
        <taxon>Mucoromycota</taxon>
        <taxon>Glomeromycotina</taxon>
        <taxon>Glomeromycetes</taxon>
        <taxon>Diversisporales</taxon>
        <taxon>Gigasporaceae</taxon>
        <taxon>Dentiscutata</taxon>
    </lineage>
</organism>
<protein>
    <submittedName>
        <fullName evidence="2">3615_t:CDS:1</fullName>
    </submittedName>
</protein>
<reference evidence="2" key="1">
    <citation type="submission" date="2021-06" db="EMBL/GenBank/DDBJ databases">
        <authorList>
            <person name="Kallberg Y."/>
            <person name="Tangrot J."/>
            <person name="Rosling A."/>
        </authorList>
    </citation>
    <scope>NUCLEOTIDE SEQUENCE</scope>
    <source>
        <strain evidence="2">MA453B</strain>
    </source>
</reference>
<feature type="compositionally biased region" description="Acidic residues" evidence="1">
    <location>
        <begin position="146"/>
        <end position="160"/>
    </location>
</feature>
<keyword evidence="3" id="KW-1185">Reference proteome</keyword>
<feature type="region of interest" description="Disordered" evidence="1">
    <location>
        <begin position="123"/>
        <end position="160"/>
    </location>
</feature>
<dbReference type="AlphaFoldDB" id="A0A9N9B7W2"/>
<evidence type="ECO:0000256" key="1">
    <source>
        <dbReference type="SAM" id="MobiDB-lite"/>
    </source>
</evidence>
<dbReference type="OrthoDB" id="10560349at2759"/>
<proteinExistence type="predicted"/>